<reference evidence="1" key="1">
    <citation type="submission" date="2014-09" db="EMBL/GenBank/DDBJ databases">
        <authorList>
            <person name="Magalhaes I.L.F."/>
            <person name="Oliveira U."/>
            <person name="Santos F.R."/>
            <person name="Vidigal T.H.D.A."/>
            <person name="Brescovit A.D."/>
            <person name="Santos A.J."/>
        </authorList>
    </citation>
    <scope>NUCLEOTIDE SEQUENCE</scope>
    <source>
        <tissue evidence="1">Shoot tissue taken approximately 20 cm above the soil surface</tissue>
    </source>
</reference>
<accession>A0A0A9ABL8</accession>
<protein>
    <submittedName>
        <fullName evidence="1">Uncharacterized protein</fullName>
    </submittedName>
</protein>
<evidence type="ECO:0000313" key="1">
    <source>
        <dbReference type="EMBL" id="JAD47333.1"/>
    </source>
</evidence>
<proteinExistence type="predicted"/>
<dbReference type="EMBL" id="GBRH01250562">
    <property type="protein sequence ID" value="JAD47333.1"/>
    <property type="molecule type" value="Transcribed_RNA"/>
</dbReference>
<organism evidence="1">
    <name type="scientific">Arundo donax</name>
    <name type="common">Giant reed</name>
    <name type="synonym">Donax arundinaceus</name>
    <dbReference type="NCBI Taxonomy" id="35708"/>
    <lineage>
        <taxon>Eukaryota</taxon>
        <taxon>Viridiplantae</taxon>
        <taxon>Streptophyta</taxon>
        <taxon>Embryophyta</taxon>
        <taxon>Tracheophyta</taxon>
        <taxon>Spermatophyta</taxon>
        <taxon>Magnoliopsida</taxon>
        <taxon>Liliopsida</taxon>
        <taxon>Poales</taxon>
        <taxon>Poaceae</taxon>
        <taxon>PACMAD clade</taxon>
        <taxon>Arundinoideae</taxon>
        <taxon>Arundineae</taxon>
        <taxon>Arundo</taxon>
    </lineage>
</organism>
<sequence length="30" mass="3537">MNSLLGIIIFRINHPGPVWKRRIGRGTFRM</sequence>
<name>A0A0A9ABL8_ARUDO</name>
<dbReference type="AlphaFoldDB" id="A0A0A9ABL8"/>
<reference evidence="1" key="2">
    <citation type="journal article" date="2015" name="Data Brief">
        <title>Shoot transcriptome of the giant reed, Arundo donax.</title>
        <authorList>
            <person name="Barrero R.A."/>
            <person name="Guerrero F.D."/>
            <person name="Moolhuijzen P."/>
            <person name="Goolsby J.A."/>
            <person name="Tidwell J."/>
            <person name="Bellgard S.E."/>
            <person name="Bellgard M.I."/>
        </authorList>
    </citation>
    <scope>NUCLEOTIDE SEQUENCE</scope>
    <source>
        <tissue evidence="1">Shoot tissue taken approximately 20 cm above the soil surface</tissue>
    </source>
</reference>